<evidence type="ECO:0000256" key="9">
    <source>
        <dbReference type="ARBA" id="ARBA00022801"/>
    </source>
</evidence>
<comment type="similarity">
    <text evidence="3">In the N-terminal section; belongs to the glycosyltransferase 51 family.</text>
</comment>
<dbReference type="GO" id="GO:0008955">
    <property type="term" value="F:peptidoglycan glycosyltransferase activity"/>
    <property type="evidence" value="ECO:0007669"/>
    <property type="project" value="UniProtKB-EC"/>
</dbReference>
<evidence type="ECO:0000259" key="18">
    <source>
        <dbReference type="Pfam" id="PF00912"/>
    </source>
</evidence>
<dbReference type="InterPro" id="IPR036950">
    <property type="entry name" value="PBP_transglycosylase"/>
</dbReference>
<accession>A0A1G1ZPC7</accession>
<keyword evidence="10" id="KW-0133">Cell shape</keyword>
<name>A0A1G1ZPC7_9BACT</name>
<dbReference type="SUPFAM" id="SSF53955">
    <property type="entry name" value="Lysozyme-like"/>
    <property type="match status" value="1"/>
</dbReference>
<keyword evidence="9" id="KW-0378">Hydrolase</keyword>
<evidence type="ECO:0000313" key="19">
    <source>
        <dbReference type="EMBL" id="OGY65717.1"/>
    </source>
</evidence>
<dbReference type="InterPro" id="IPR050396">
    <property type="entry name" value="Glycosyltr_51/Transpeptidase"/>
</dbReference>
<evidence type="ECO:0000256" key="3">
    <source>
        <dbReference type="ARBA" id="ARBA00007739"/>
    </source>
</evidence>
<dbReference type="GO" id="GO:0030288">
    <property type="term" value="C:outer membrane-bounded periplasmic space"/>
    <property type="evidence" value="ECO:0007669"/>
    <property type="project" value="TreeGrafter"/>
</dbReference>
<evidence type="ECO:0000256" key="2">
    <source>
        <dbReference type="ARBA" id="ARBA00007090"/>
    </source>
</evidence>
<evidence type="ECO:0000256" key="4">
    <source>
        <dbReference type="ARBA" id="ARBA00022475"/>
    </source>
</evidence>
<evidence type="ECO:0000256" key="13">
    <source>
        <dbReference type="ARBA" id="ARBA00023268"/>
    </source>
</evidence>
<dbReference type="InterPro" id="IPR012338">
    <property type="entry name" value="Beta-lactam/transpept-like"/>
</dbReference>
<reference evidence="19 20" key="1">
    <citation type="journal article" date="2016" name="Nat. Commun.">
        <title>Thousands of microbial genomes shed light on interconnected biogeochemical processes in an aquifer system.</title>
        <authorList>
            <person name="Anantharaman K."/>
            <person name="Brown C.T."/>
            <person name="Hug L.A."/>
            <person name="Sharon I."/>
            <person name="Castelle C.J."/>
            <person name="Probst A.J."/>
            <person name="Thomas B.C."/>
            <person name="Singh A."/>
            <person name="Wilkins M.J."/>
            <person name="Karaoz U."/>
            <person name="Brodie E.L."/>
            <person name="Williams K.H."/>
            <person name="Hubbard S.S."/>
            <person name="Banfield J.F."/>
        </authorList>
    </citation>
    <scope>NUCLEOTIDE SEQUENCE [LARGE SCALE GENOMIC DNA]</scope>
</reference>
<dbReference type="Gene3D" id="3.40.710.10">
    <property type="entry name" value="DD-peptidase/beta-lactamase superfamily"/>
    <property type="match status" value="1"/>
</dbReference>
<keyword evidence="14" id="KW-0961">Cell wall biogenesis/degradation</keyword>
<dbReference type="InterPro" id="IPR023346">
    <property type="entry name" value="Lysozyme-like_dom_sf"/>
</dbReference>
<dbReference type="GO" id="GO:0071555">
    <property type="term" value="P:cell wall organization"/>
    <property type="evidence" value="ECO:0007669"/>
    <property type="project" value="UniProtKB-KW"/>
</dbReference>
<comment type="catalytic activity">
    <reaction evidence="16">
        <text>[GlcNAc-(1-&gt;4)-Mur2Ac(oyl-L-Ala-gamma-D-Glu-L-Lys-D-Ala-D-Ala)](n)-di-trans,octa-cis-undecaprenyl diphosphate + beta-D-GlcNAc-(1-&gt;4)-Mur2Ac(oyl-L-Ala-gamma-D-Glu-L-Lys-D-Ala-D-Ala)-di-trans,octa-cis-undecaprenyl diphosphate = [GlcNAc-(1-&gt;4)-Mur2Ac(oyl-L-Ala-gamma-D-Glu-L-Lys-D-Ala-D-Ala)](n+1)-di-trans,octa-cis-undecaprenyl diphosphate + di-trans,octa-cis-undecaprenyl diphosphate + H(+)</text>
        <dbReference type="Rhea" id="RHEA:23708"/>
        <dbReference type="Rhea" id="RHEA-COMP:9602"/>
        <dbReference type="Rhea" id="RHEA-COMP:9603"/>
        <dbReference type="ChEBI" id="CHEBI:15378"/>
        <dbReference type="ChEBI" id="CHEBI:58405"/>
        <dbReference type="ChEBI" id="CHEBI:60033"/>
        <dbReference type="ChEBI" id="CHEBI:78435"/>
        <dbReference type="EC" id="2.4.99.28"/>
    </reaction>
</comment>
<dbReference type="GO" id="GO:0009002">
    <property type="term" value="F:serine-type D-Ala-D-Ala carboxypeptidase activity"/>
    <property type="evidence" value="ECO:0007669"/>
    <property type="project" value="UniProtKB-EC"/>
</dbReference>
<dbReference type="FunFam" id="1.10.3810.10:FF:000001">
    <property type="entry name" value="Penicillin-binding protein 1A"/>
    <property type="match status" value="1"/>
</dbReference>
<evidence type="ECO:0000256" key="10">
    <source>
        <dbReference type="ARBA" id="ARBA00022960"/>
    </source>
</evidence>
<gene>
    <name evidence="19" type="ORF">A3A16_03845</name>
</gene>
<evidence type="ECO:0000256" key="7">
    <source>
        <dbReference type="ARBA" id="ARBA00022676"/>
    </source>
</evidence>
<dbReference type="InterPro" id="IPR013783">
    <property type="entry name" value="Ig-like_fold"/>
</dbReference>
<comment type="similarity">
    <text evidence="2">In the C-terminal section; belongs to the transpeptidase family.</text>
</comment>
<sequence>MLKVFSLVFLLFLLTAASGALVFIYVAKSLPDPETLTNRQVIQSTKIYDRTGEVLLYEIHGEEKRTVISFEEIPESVKKATLAIEDNEFYNHPAFDWKSIIRALLINLKKGRIAQGGSTITQQLAKNLFLTPERTWTRKIKEIILAFQLEKRYTKDQILNLYLNQIPYGANSYGIEAASQTYFQKSAKNLTLAEATLLTSLPKAPSYYSPWGQHVDELIARKNHILERMFELDFIDEKEKQKAQQIKFKFAPQVTGIKAPHFVMAVQDYLNDQYGEEFTRSAGLKVITALDWDLQQLAEKVVAEGAERNKELYEGKNAALIAQDADTGQILAMVGSKNYFDVENDGNFNVATQGLRQPGSAIKPLAYLTAFKKGFGPNTVVFDVKTEFNTIDDPEKSYQPENFDEIFRGPVNLRQSLAQSINIPSVKVLYLAGIDDVLKIALDFGITTLTERSRYGLSLVLGGGEVKLIDLAGAYSVFAQEGIKHKQTLILKITDQENKTIEEYRDQNQKVTDPQYVRLINDILSDTEARMALFANSLDKTIVPGHEIALKTGTTNDYRDAWTIGYTPSLVVGVWAGNNDNSPMQKKGSSILAAVPIWHAFMNEALKNRPLRTFNRPEPVISDKPMLNGEYVANYRYNDRLYPQIHEILYYLNQNSPQFENWEKPVIEWIKTNVENSSIYNLPLPNGAVLVNETTTGQTEINLISPSNGSFISSVIDVAAEIKSSSDILAIELYFNNSLINIANQAATNFGKNYTYKFKYQPNNVELQNSLKIKITDSSGKSAEKEIILYR</sequence>
<dbReference type="GO" id="GO:0005886">
    <property type="term" value="C:plasma membrane"/>
    <property type="evidence" value="ECO:0007669"/>
    <property type="project" value="UniProtKB-SubCell"/>
</dbReference>
<comment type="catalytic activity">
    <reaction evidence="15">
        <text>Preferential cleavage: (Ac)2-L-Lys-D-Ala-|-D-Ala. Also transpeptidation of peptidyl-alanyl moieties that are N-acyl substituents of D-alanine.</text>
        <dbReference type="EC" id="3.4.16.4"/>
    </reaction>
</comment>
<keyword evidence="13" id="KW-0511">Multifunctional enzyme</keyword>
<dbReference type="STRING" id="1798407.A3A16_03845"/>
<proteinExistence type="inferred from homology"/>
<evidence type="ECO:0000256" key="5">
    <source>
        <dbReference type="ARBA" id="ARBA00022645"/>
    </source>
</evidence>
<dbReference type="PANTHER" id="PTHR32282">
    <property type="entry name" value="BINDING PROTEIN TRANSPEPTIDASE, PUTATIVE-RELATED"/>
    <property type="match status" value="1"/>
</dbReference>
<keyword evidence="5" id="KW-0121">Carboxypeptidase</keyword>
<feature type="domain" description="Glycosyl transferase family 51" evidence="18">
    <location>
        <begin position="56"/>
        <end position="229"/>
    </location>
</feature>
<dbReference type="Gene3D" id="1.10.3810.10">
    <property type="entry name" value="Biosynthetic peptidoglycan transglycosylase-like"/>
    <property type="match status" value="1"/>
</dbReference>
<comment type="caution">
    <text evidence="19">The sequence shown here is derived from an EMBL/GenBank/DDBJ whole genome shotgun (WGS) entry which is preliminary data.</text>
</comment>
<dbReference type="InterPro" id="IPR001460">
    <property type="entry name" value="PCN-bd_Tpept"/>
</dbReference>
<keyword evidence="11" id="KW-0573">Peptidoglycan synthesis</keyword>
<protein>
    <submittedName>
        <fullName evidence="19">Uncharacterized protein</fullName>
    </submittedName>
</protein>
<dbReference type="GO" id="GO:0008658">
    <property type="term" value="F:penicillin binding"/>
    <property type="evidence" value="ECO:0007669"/>
    <property type="project" value="InterPro"/>
</dbReference>
<dbReference type="EMBL" id="MHJJ01000007">
    <property type="protein sequence ID" value="OGY65717.1"/>
    <property type="molecule type" value="Genomic_DNA"/>
</dbReference>
<keyword evidence="4" id="KW-1003">Cell membrane</keyword>
<keyword evidence="8" id="KW-0808">Transferase</keyword>
<dbReference type="Pfam" id="PF00912">
    <property type="entry name" value="Transgly"/>
    <property type="match status" value="1"/>
</dbReference>
<evidence type="ECO:0000256" key="15">
    <source>
        <dbReference type="ARBA" id="ARBA00034000"/>
    </source>
</evidence>
<evidence type="ECO:0000256" key="14">
    <source>
        <dbReference type="ARBA" id="ARBA00023316"/>
    </source>
</evidence>
<dbReference type="InterPro" id="IPR001264">
    <property type="entry name" value="Glyco_trans_51"/>
</dbReference>
<dbReference type="Proteomes" id="UP000177942">
    <property type="component" value="Unassembled WGS sequence"/>
</dbReference>
<dbReference type="GO" id="GO:0006508">
    <property type="term" value="P:proteolysis"/>
    <property type="evidence" value="ECO:0007669"/>
    <property type="project" value="UniProtKB-KW"/>
</dbReference>
<evidence type="ECO:0000256" key="16">
    <source>
        <dbReference type="ARBA" id="ARBA00049902"/>
    </source>
</evidence>
<dbReference type="Gene3D" id="2.60.40.10">
    <property type="entry name" value="Immunoglobulins"/>
    <property type="match status" value="1"/>
</dbReference>
<keyword evidence="7" id="KW-0328">Glycosyltransferase</keyword>
<evidence type="ECO:0000256" key="1">
    <source>
        <dbReference type="ARBA" id="ARBA00004236"/>
    </source>
</evidence>
<dbReference type="AlphaFoldDB" id="A0A1G1ZPC7"/>
<evidence type="ECO:0000256" key="8">
    <source>
        <dbReference type="ARBA" id="ARBA00022679"/>
    </source>
</evidence>
<evidence type="ECO:0000256" key="11">
    <source>
        <dbReference type="ARBA" id="ARBA00022984"/>
    </source>
</evidence>
<keyword evidence="12" id="KW-0472">Membrane</keyword>
<evidence type="ECO:0000256" key="6">
    <source>
        <dbReference type="ARBA" id="ARBA00022670"/>
    </source>
</evidence>
<dbReference type="GO" id="GO:0009252">
    <property type="term" value="P:peptidoglycan biosynthetic process"/>
    <property type="evidence" value="ECO:0007669"/>
    <property type="project" value="UniProtKB-KW"/>
</dbReference>
<evidence type="ECO:0000313" key="20">
    <source>
        <dbReference type="Proteomes" id="UP000177942"/>
    </source>
</evidence>
<comment type="subcellular location">
    <subcellularLocation>
        <location evidence="1">Cell membrane</location>
    </subcellularLocation>
</comment>
<dbReference type="NCBIfam" id="TIGR02074">
    <property type="entry name" value="PBP_1a_fam"/>
    <property type="match status" value="1"/>
</dbReference>
<feature type="domain" description="Penicillin-binding protein transpeptidase" evidence="17">
    <location>
        <begin position="320"/>
        <end position="591"/>
    </location>
</feature>
<evidence type="ECO:0000256" key="12">
    <source>
        <dbReference type="ARBA" id="ARBA00023136"/>
    </source>
</evidence>
<organism evidence="19 20">
    <name type="scientific">Candidatus Harrisonbacteria bacterium RIFCSPLOWO2_01_FULL_44_18</name>
    <dbReference type="NCBI Taxonomy" id="1798407"/>
    <lineage>
        <taxon>Bacteria</taxon>
        <taxon>Candidatus Harrisoniibacteriota</taxon>
    </lineage>
</organism>
<dbReference type="Pfam" id="PF00905">
    <property type="entry name" value="Transpeptidase"/>
    <property type="match status" value="1"/>
</dbReference>
<keyword evidence="6" id="KW-0645">Protease</keyword>
<dbReference type="PANTHER" id="PTHR32282:SF11">
    <property type="entry name" value="PENICILLIN-BINDING PROTEIN 1B"/>
    <property type="match status" value="1"/>
</dbReference>
<dbReference type="SUPFAM" id="SSF56601">
    <property type="entry name" value="beta-lactamase/transpeptidase-like"/>
    <property type="match status" value="1"/>
</dbReference>
<evidence type="ECO:0000259" key="17">
    <source>
        <dbReference type="Pfam" id="PF00905"/>
    </source>
</evidence>
<dbReference type="GO" id="GO:0008360">
    <property type="term" value="P:regulation of cell shape"/>
    <property type="evidence" value="ECO:0007669"/>
    <property type="project" value="UniProtKB-KW"/>
</dbReference>